<protein>
    <recommendedName>
        <fullName evidence="6">Nucleoporin Nup54 alpha-helical domain-containing protein</fullName>
    </recommendedName>
</protein>
<keyword evidence="3" id="KW-0653">Protein transport</keyword>
<evidence type="ECO:0000256" key="2">
    <source>
        <dbReference type="ARBA" id="ARBA00022448"/>
    </source>
</evidence>
<evidence type="ECO:0000256" key="5">
    <source>
        <dbReference type="SAM" id="MobiDB-lite"/>
    </source>
</evidence>
<evidence type="ECO:0000259" key="6">
    <source>
        <dbReference type="Pfam" id="PF13874"/>
    </source>
</evidence>
<proteinExistence type="predicted"/>
<evidence type="ECO:0000256" key="3">
    <source>
        <dbReference type="ARBA" id="ARBA00023132"/>
    </source>
</evidence>
<keyword evidence="3" id="KW-0811">Translocation</keyword>
<evidence type="ECO:0000313" key="7">
    <source>
        <dbReference type="EMBL" id="KAF5370012.1"/>
    </source>
</evidence>
<sequence>MAAFGGNSAFGNSLFGASSTNQPAAGGTGGGIFGSFGQNPTNQQTQQPTTSIFGSTSATNPNNQQQQQQPTTSLFGSTTANTQQQPTTSLFGNTNTNTAGSSTTGASNIFGNSTGGGLFGKPATPTPTTGGNIFGNNTITPNTTTPSTGLFGNTTTQPAAGTGSSSFFAQPPAGQQQQNPNAPKPGLFGNSTTSINPLFGTQNNNTATTSGNTGTGSLFGNSTTTTNPLFGGSNTAGSTPSNPLFGSSTTSAPTANNTLFGTSTTGTGTLFGNSTTQPANNSATGSTLFGNSTLGASALGAKPATGPSGANGLGASSLTQTQGADAQVQFARLQEKMEAIVGAWNASNPATCRFQHYFYNLVDPTQVKLYGRPPNAVNEALWQKAVRENPDPSCLVPVLAMGFDNLRDRVDAQSQQSTAQKAKLGELKDRLQSLTTHHTTTTVPKLQQYSALQTQLMHRLLKLVTHLHLFIPSVRSSAFGENEEMLRSALEEAAAEVGLNGSNGEGRRVRGGKINSKLGELWAVISQLKAREESLAASMGTAGEWKVVDEEGLARITQILAEQQVGLAHLMKILRKDLKDLGIIMGTAGSGAIAEDGDSERVFGASTLRESALRASAFR</sequence>
<evidence type="ECO:0000256" key="1">
    <source>
        <dbReference type="ARBA" id="ARBA00004567"/>
    </source>
</evidence>
<dbReference type="InterPro" id="IPR024864">
    <property type="entry name" value="Nup54/Nup57/Nup44"/>
</dbReference>
<feature type="compositionally biased region" description="Polar residues" evidence="5">
    <location>
        <begin position="232"/>
        <end position="246"/>
    </location>
</feature>
<dbReference type="OrthoDB" id="6162375at2759"/>
<dbReference type="InterPro" id="IPR025574">
    <property type="entry name" value="Nucleoporin_FG_rpt"/>
</dbReference>
<evidence type="ECO:0000313" key="8">
    <source>
        <dbReference type="Proteomes" id="UP000559256"/>
    </source>
</evidence>
<name>A0A8H5LUG9_9AGAR</name>
<feature type="compositionally biased region" description="Low complexity" evidence="5">
    <location>
        <begin position="247"/>
        <end position="276"/>
    </location>
</feature>
<keyword evidence="2" id="KW-0813">Transport</keyword>
<keyword evidence="4" id="KW-0539">Nucleus</keyword>
<comment type="subcellular location">
    <subcellularLocation>
        <location evidence="1">Nucleus</location>
        <location evidence="1">Nuclear pore complex</location>
    </subcellularLocation>
</comment>
<dbReference type="GO" id="GO:0036228">
    <property type="term" value="P:protein localization to nuclear inner membrane"/>
    <property type="evidence" value="ECO:0007669"/>
    <property type="project" value="TreeGrafter"/>
</dbReference>
<dbReference type="GO" id="GO:0017056">
    <property type="term" value="F:structural constituent of nuclear pore"/>
    <property type="evidence" value="ECO:0007669"/>
    <property type="project" value="TreeGrafter"/>
</dbReference>
<dbReference type="Pfam" id="PF13634">
    <property type="entry name" value="Nucleoporin_FG"/>
    <property type="match status" value="2"/>
</dbReference>
<dbReference type="Gene3D" id="1.20.5.170">
    <property type="match status" value="1"/>
</dbReference>
<keyword evidence="8" id="KW-1185">Reference proteome</keyword>
<feature type="compositionally biased region" description="Low complexity" evidence="5">
    <location>
        <begin position="200"/>
        <end position="227"/>
    </location>
</feature>
<feature type="compositionally biased region" description="Polar residues" evidence="5">
    <location>
        <begin position="150"/>
        <end position="168"/>
    </location>
</feature>
<keyword evidence="3" id="KW-0906">Nuclear pore complex</keyword>
<feature type="compositionally biased region" description="Polar residues" evidence="5">
    <location>
        <begin position="73"/>
        <end position="91"/>
    </location>
</feature>
<gene>
    <name evidence="7" type="ORF">D9758_001369</name>
</gene>
<dbReference type="GO" id="GO:0006999">
    <property type="term" value="P:nuclear pore organization"/>
    <property type="evidence" value="ECO:0007669"/>
    <property type="project" value="TreeGrafter"/>
</dbReference>
<feature type="region of interest" description="Disordered" evidence="5">
    <location>
        <begin position="26"/>
        <end position="286"/>
    </location>
</feature>
<feature type="compositionally biased region" description="Polar residues" evidence="5">
    <location>
        <begin position="277"/>
        <end position="286"/>
    </location>
</feature>
<feature type="compositionally biased region" description="Low complexity" evidence="5">
    <location>
        <begin position="92"/>
        <end position="108"/>
    </location>
</feature>
<reference evidence="7 8" key="1">
    <citation type="journal article" date="2020" name="ISME J.">
        <title>Uncovering the hidden diversity of litter-decomposition mechanisms in mushroom-forming fungi.</title>
        <authorList>
            <person name="Floudas D."/>
            <person name="Bentzer J."/>
            <person name="Ahren D."/>
            <person name="Johansson T."/>
            <person name="Persson P."/>
            <person name="Tunlid A."/>
        </authorList>
    </citation>
    <scope>NUCLEOTIDE SEQUENCE [LARGE SCALE GENOMIC DNA]</scope>
    <source>
        <strain evidence="7 8">CBS 291.85</strain>
    </source>
</reference>
<dbReference type="PANTHER" id="PTHR13000">
    <property type="entry name" value="NUCLEOPORIN P54"/>
    <property type="match status" value="1"/>
</dbReference>
<dbReference type="InterPro" id="IPR025712">
    <property type="entry name" value="Nup54_alpha-helical_dom"/>
</dbReference>
<evidence type="ECO:0000256" key="4">
    <source>
        <dbReference type="ARBA" id="ARBA00023242"/>
    </source>
</evidence>
<dbReference type="EMBL" id="JAACJM010000012">
    <property type="protein sequence ID" value="KAF5370012.1"/>
    <property type="molecule type" value="Genomic_DNA"/>
</dbReference>
<dbReference type="GO" id="GO:0044613">
    <property type="term" value="C:nuclear pore central transport channel"/>
    <property type="evidence" value="ECO:0007669"/>
    <property type="project" value="TreeGrafter"/>
</dbReference>
<comment type="caution">
    <text evidence="7">The sequence shown here is derived from an EMBL/GenBank/DDBJ whole genome shotgun (WGS) entry which is preliminary data.</text>
</comment>
<feature type="compositionally biased region" description="Low complexity" evidence="5">
    <location>
        <begin position="59"/>
        <end position="72"/>
    </location>
</feature>
<keyword evidence="3" id="KW-0509">mRNA transport</keyword>
<dbReference type="GO" id="GO:0006607">
    <property type="term" value="P:NLS-bearing protein import into nucleus"/>
    <property type="evidence" value="ECO:0007669"/>
    <property type="project" value="TreeGrafter"/>
</dbReference>
<feature type="compositionally biased region" description="Low complexity" evidence="5">
    <location>
        <begin position="126"/>
        <end position="149"/>
    </location>
</feature>
<dbReference type="AlphaFoldDB" id="A0A8H5LUG9"/>
<accession>A0A8H5LUG9</accession>
<feature type="compositionally biased region" description="Low complexity" evidence="5">
    <location>
        <begin position="169"/>
        <end position="186"/>
    </location>
</feature>
<dbReference type="Proteomes" id="UP000559256">
    <property type="component" value="Unassembled WGS sequence"/>
</dbReference>
<feature type="compositionally biased region" description="Low complexity" evidence="5">
    <location>
        <begin position="35"/>
        <end position="50"/>
    </location>
</feature>
<dbReference type="PANTHER" id="PTHR13000:SF0">
    <property type="entry name" value="NUCLEOPORIN P54"/>
    <property type="match status" value="1"/>
</dbReference>
<dbReference type="Pfam" id="PF13874">
    <property type="entry name" value="Nup54"/>
    <property type="match status" value="1"/>
</dbReference>
<organism evidence="7 8">
    <name type="scientific">Tetrapyrgos nigripes</name>
    <dbReference type="NCBI Taxonomy" id="182062"/>
    <lineage>
        <taxon>Eukaryota</taxon>
        <taxon>Fungi</taxon>
        <taxon>Dikarya</taxon>
        <taxon>Basidiomycota</taxon>
        <taxon>Agaricomycotina</taxon>
        <taxon>Agaricomycetes</taxon>
        <taxon>Agaricomycetidae</taxon>
        <taxon>Agaricales</taxon>
        <taxon>Marasmiineae</taxon>
        <taxon>Marasmiaceae</taxon>
        <taxon>Tetrapyrgos</taxon>
    </lineage>
</organism>
<feature type="domain" description="Nucleoporin Nup54 alpha-helical" evidence="6">
    <location>
        <begin position="373"/>
        <end position="524"/>
    </location>
</feature>